<dbReference type="AlphaFoldDB" id="A0A9D4IUM2"/>
<organism evidence="1 2">
    <name type="scientific">Dreissena polymorpha</name>
    <name type="common">Zebra mussel</name>
    <name type="synonym">Mytilus polymorpha</name>
    <dbReference type="NCBI Taxonomy" id="45954"/>
    <lineage>
        <taxon>Eukaryota</taxon>
        <taxon>Metazoa</taxon>
        <taxon>Spiralia</taxon>
        <taxon>Lophotrochozoa</taxon>
        <taxon>Mollusca</taxon>
        <taxon>Bivalvia</taxon>
        <taxon>Autobranchia</taxon>
        <taxon>Heteroconchia</taxon>
        <taxon>Euheterodonta</taxon>
        <taxon>Imparidentia</taxon>
        <taxon>Neoheterodontei</taxon>
        <taxon>Myida</taxon>
        <taxon>Dreissenoidea</taxon>
        <taxon>Dreissenidae</taxon>
        <taxon>Dreissena</taxon>
    </lineage>
</organism>
<proteinExistence type="predicted"/>
<comment type="caution">
    <text evidence="1">The sequence shown here is derived from an EMBL/GenBank/DDBJ whole genome shotgun (WGS) entry which is preliminary data.</text>
</comment>
<accession>A0A9D4IUM2</accession>
<dbReference type="EMBL" id="JAIWYP010000008">
    <property type="protein sequence ID" value="KAH3788826.1"/>
    <property type="molecule type" value="Genomic_DNA"/>
</dbReference>
<protein>
    <submittedName>
        <fullName evidence="1">Uncharacterized protein</fullName>
    </submittedName>
</protein>
<evidence type="ECO:0000313" key="2">
    <source>
        <dbReference type="Proteomes" id="UP000828390"/>
    </source>
</evidence>
<evidence type="ECO:0000313" key="1">
    <source>
        <dbReference type="EMBL" id="KAH3788826.1"/>
    </source>
</evidence>
<name>A0A9D4IUM2_DREPO</name>
<reference evidence="1" key="2">
    <citation type="submission" date="2020-11" db="EMBL/GenBank/DDBJ databases">
        <authorList>
            <person name="McCartney M.A."/>
            <person name="Auch B."/>
            <person name="Kono T."/>
            <person name="Mallez S."/>
            <person name="Becker A."/>
            <person name="Gohl D.M."/>
            <person name="Silverstein K.A.T."/>
            <person name="Koren S."/>
            <person name="Bechman K.B."/>
            <person name="Herman A."/>
            <person name="Abrahante J.E."/>
            <person name="Garbe J."/>
        </authorList>
    </citation>
    <scope>NUCLEOTIDE SEQUENCE</scope>
    <source>
        <strain evidence="1">Duluth1</strain>
        <tissue evidence="1">Whole animal</tissue>
    </source>
</reference>
<keyword evidence="2" id="KW-1185">Reference proteome</keyword>
<dbReference type="Proteomes" id="UP000828390">
    <property type="component" value="Unassembled WGS sequence"/>
</dbReference>
<sequence length="125" mass="14360">MCVCIICELTLTNKNHPFSTTIRDSFGIRGIRVRYPSSLGPFTCSNYLVGWETLEAFLKCPTRVLQLDYRYTKLDHRTTVCLFPSSKVPLRQRDYNLSHLFINGGYPTCPGRAEVREGRARRPSI</sequence>
<gene>
    <name evidence="1" type="ORF">DPMN_166988</name>
</gene>
<reference evidence="1" key="1">
    <citation type="journal article" date="2019" name="bioRxiv">
        <title>The Genome of the Zebra Mussel, Dreissena polymorpha: A Resource for Invasive Species Research.</title>
        <authorList>
            <person name="McCartney M.A."/>
            <person name="Auch B."/>
            <person name="Kono T."/>
            <person name="Mallez S."/>
            <person name="Zhang Y."/>
            <person name="Obille A."/>
            <person name="Becker A."/>
            <person name="Abrahante J.E."/>
            <person name="Garbe J."/>
            <person name="Badalamenti J.P."/>
            <person name="Herman A."/>
            <person name="Mangelson H."/>
            <person name="Liachko I."/>
            <person name="Sullivan S."/>
            <person name="Sone E.D."/>
            <person name="Koren S."/>
            <person name="Silverstein K.A.T."/>
            <person name="Beckman K.B."/>
            <person name="Gohl D.M."/>
        </authorList>
    </citation>
    <scope>NUCLEOTIDE SEQUENCE</scope>
    <source>
        <strain evidence="1">Duluth1</strain>
        <tissue evidence="1">Whole animal</tissue>
    </source>
</reference>